<dbReference type="InterPro" id="IPR002492">
    <property type="entry name" value="Transposase_Tc1-like"/>
</dbReference>
<name>A0AAV4A0C8_9GAST</name>
<gene>
    <name evidence="2" type="ORF">PoB_003115100</name>
</gene>
<feature type="domain" description="Transposase Tc1-like" evidence="1">
    <location>
        <begin position="75"/>
        <end position="135"/>
    </location>
</feature>
<evidence type="ECO:0000313" key="3">
    <source>
        <dbReference type="Proteomes" id="UP000735302"/>
    </source>
</evidence>
<organism evidence="2 3">
    <name type="scientific">Plakobranchus ocellatus</name>
    <dbReference type="NCBI Taxonomy" id="259542"/>
    <lineage>
        <taxon>Eukaryota</taxon>
        <taxon>Metazoa</taxon>
        <taxon>Spiralia</taxon>
        <taxon>Lophotrochozoa</taxon>
        <taxon>Mollusca</taxon>
        <taxon>Gastropoda</taxon>
        <taxon>Heterobranchia</taxon>
        <taxon>Euthyneura</taxon>
        <taxon>Panpulmonata</taxon>
        <taxon>Sacoglossa</taxon>
        <taxon>Placobranchoidea</taxon>
        <taxon>Plakobranchidae</taxon>
        <taxon>Plakobranchus</taxon>
    </lineage>
</organism>
<dbReference type="EMBL" id="BLXT01003740">
    <property type="protein sequence ID" value="GFO04646.1"/>
    <property type="molecule type" value="Genomic_DNA"/>
</dbReference>
<comment type="caution">
    <text evidence="2">The sequence shown here is derived from an EMBL/GenBank/DDBJ whole genome shotgun (WGS) entry which is preliminary data.</text>
</comment>
<proteinExistence type="predicted"/>
<dbReference type="GO" id="GO:0015074">
    <property type="term" value="P:DNA integration"/>
    <property type="evidence" value="ECO:0007669"/>
    <property type="project" value="InterPro"/>
</dbReference>
<dbReference type="GO" id="GO:0003677">
    <property type="term" value="F:DNA binding"/>
    <property type="evidence" value="ECO:0007669"/>
    <property type="project" value="InterPro"/>
</dbReference>
<accession>A0AAV4A0C8</accession>
<dbReference type="Proteomes" id="UP000735302">
    <property type="component" value="Unassembled WGS sequence"/>
</dbReference>
<keyword evidence="3" id="KW-1185">Reference proteome</keyword>
<reference evidence="2 3" key="1">
    <citation type="journal article" date="2021" name="Elife">
        <title>Chloroplast acquisition without the gene transfer in kleptoplastic sea slugs, Plakobranchus ocellatus.</title>
        <authorList>
            <person name="Maeda T."/>
            <person name="Takahashi S."/>
            <person name="Yoshida T."/>
            <person name="Shimamura S."/>
            <person name="Takaki Y."/>
            <person name="Nagai Y."/>
            <person name="Toyoda A."/>
            <person name="Suzuki Y."/>
            <person name="Arimoto A."/>
            <person name="Ishii H."/>
            <person name="Satoh N."/>
            <person name="Nishiyama T."/>
            <person name="Hasebe M."/>
            <person name="Maruyama T."/>
            <person name="Minagawa J."/>
            <person name="Obokata J."/>
            <person name="Shigenobu S."/>
        </authorList>
    </citation>
    <scope>NUCLEOTIDE SEQUENCE [LARGE SCALE GENOMIC DNA]</scope>
</reference>
<dbReference type="GO" id="GO:0006313">
    <property type="term" value="P:DNA transposition"/>
    <property type="evidence" value="ECO:0007669"/>
    <property type="project" value="InterPro"/>
</dbReference>
<protein>
    <submittedName>
        <fullName evidence="2">Transposable element tcb2 transposase</fullName>
    </submittedName>
</protein>
<evidence type="ECO:0000259" key="1">
    <source>
        <dbReference type="Pfam" id="PF01498"/>
    </source>
</evidence>
<sequence>MPRLNENQSNRAIGQLETGVSIFEVARRFHVQRRIIRNLWQCFQQRRVTTDLPRSGIRRIGTRAEDRFMQLQHLRNRFLTAQSTAENFQGPRNISRDTVRRRLGEVGLQDHRPAIRLWLTQVHHRNRLQWTMRHRRRAMQQWENNL</sequence>
<dbReference type="Pfam" id="PF01498">
    <property type="entry name" value="HTH_Tnp_Tc3_2"/>
    <property type="match status" value="1"/>
</dbReference>
<dbReference type="AlphaFoldDB" id="A0AAV4A0C8"/>
<evidence type="ECO:0000313" key="2">
    <source>
        <dbReference type="EMBL" id="GFO04646.1"/>
    </source>
</evidence>